<feature type="transmembrane region" description="Helical" evidence="6">
    <location>
        <begin position="306"/>
        <end position="327"/>
    </location>
</feature>
<feature type="transmembrane region" description="Helical" evidence="6">
    <location>
        <begin position="106"/>
        <end position="130"/>
    </location>
</feature>
<feature type="transmembrane region" description="Helical" evidence="6">
    <location>
        <begin position="23"/>
        <end position="41"/>
    </location>
</feature>
<feature type="transmembrane region" description="Helical" evidence="6">
    <location>
        <begin position="53"/>
        <end position="75"/>
    </location>
</feature>
<feature type="transmembrane region" description="Helical" evidence="6">
    <location>
        <begin position="281"/>
        <end position="300"/>
    </location>
</feature>
<feature type="transmembrane region" description="Helical" evidence="6">
    <location>
        <begin position="224"/>
        <end position="244"/>
    </location>
</feature>
<evidence type="ECO:0000256" key="1">
    <source>
        <dbReference type="ARBA" id="ARBA00004651"/>
    </source>
</evidence>
<reference evidence="7 8" key="1">
    <citation type="submission" date="2024-03" db="EMBL/GenBank/DDBJ databases">
        <title>Cognatishimia coralii sp. nov., a marine bacterium isolated from coral surrounding seawater.</title>
        <authorList>
            <person name="Liu X."/>
            <person name="Liu S."/>
            <person name="Sun H."/>
            <person name="Zhang Y."/>
        </authorList>
    </citation>
    <scope>NUCLEOTIDE SEQUENCE [LARGE SCALE GENOMIC DNA]</scope>
    <source>
        <strain evidence="7 8">D5M38</strain>
    </source>
</reference>
<evidence type="ECO:0000256" key="5">
    <source>
        <dbReference type="ARBA" id="ARBA00023136"/>
    </source>
</evidence>
<evidence type="ECO:0000256" key="3">
    <source>
        <dbReference type="ARBA" id="ARBA00022692"/>
    </source>
</evidence>
<keyword evidence="2" id="KW-1003">Cell membrane</keyword>
<evidence type="ECO:0000256" key="2">
    <source>
        <dbReference type="ARBA" id="ARBA00022475"/>
    </source>
</evidence>
<gene>
    <name evidence="7" type="ORF">WG622_16005</name>
</gene>
<evidence type="ECO:0000256" key="6">
    <source>
        <dbReference type="SAM" id="Phobius"/>
    </source>
</evidence>
<feature type="transmembrane region" description="Helical" evidence="6">
    <location>
        <begin position="137"/>
        <end position="155"/>
    </location>
</feature>
<dbReference type="RefSeq" id="WP_274576823.1">
    <property type="nucleotide sequence ID" value="NZ_JBBGAZ010000012.1"/>
</dbReference>
<feature type="transmembrane region" description="Helical" evidence="6">
    <location>
        <begin position="392"/>
        <end position="413"/>
    </location>
</feature>
<feature type="transmembrane region" description="Helical" evidence="6">
    <location>
        <begin position="82"/>
        <end position="100"/>
    </location>
</feature>
<sequence length="454" mass="47379">MSDAAAAPTPQAVFLRRRDTSGIGLLIPITLLFGLLVLAALRSPALISPSGFGSAMIVLAPLTLATYALMATVIAGRGTVDLAIGPLIGFINVSLIQLTAHGMSQNLFVVFGFCILAGVAYQVLMALAIIYVRVQPIIVSLSGYLAMTGINMVILPRPGGMAPQFMATWGYGTTIFSPILLIVVLATAGWLLFKRTAFYTHLRLMGSDERAAYTAGIPIYKVRIGAHVISGIYAGLAAICFTALISSGDPSQGTNYTLSAVTALVLGGASLAGGRASVAGSLIGAVNIYLISYSLSTFNFGSMQSYVTQLSYGAVLVASLVLTLALPHIQRRIRSFSPTLFFIAVASVALGVALHAVFDYRDLAQAAPVLSAPELYSALVIDSPAAGMGSLFGYWLGVVFVALTIPVMLRLLVSRSSRANVHVAVYVVIAAIILLLIFALSTGLGSASSILGVR</sequence>
<keyword evidence="5 6" id="KW-0472">Membrane</keyword>
<comment type="subcellular location">
    <subcellularLocation>
        <location evidence="1">Cell membrane</location>
        <topology evidence="1">Multi-pass membrane protein</topology>
    </subcellularLocation>
</comment>
<evidence type="ECO:0000313" key="7">
    <source>
        <dbReference type="EMBL" id="MEJ5219762.1"/>
    </source>
</evidence>
<proteinExistence type="predicted"/>
<accession>A0ABU8QK40</accession>
<dbReference type="PANTHER" id="PTHR32196:SF72">
    <property type="entry name" value="RIBOSE IMPORT PERMEASE PROTEIN RBSC"/>
    <property type="match status" value="1"/>
</dbReference>
<evidence type="ECO:0000313" key="8">
    <source>
        <dbReference type="Proteomes" id="UP001368270"/>
    </source>
</evidence>
<organism evidence="7 8">
    <name type="scientific">Cognatishimia coralii</name>
    <dbReference type="NCBI Taxonomy" id="3083254"/>
    <lineage>
        <taxon>Bacteria</taxon>
        <taxon>Pseudomonadati</taxon>
        <taxon>Pseudomonadota</taxon>
        <taxon>Alphaproteobacteria</taxon>
        <taxon>Rhodobacterales</taxon>
        <taxon>Paracoccaceae</taxon>
        <taxon>Cognatishimia</taxon>
    </lineage>
</organism>
<comment type="caution">
    <text evidence="7">The sequence shown here is derived from an EMBL/GenBank/DDBJ whole genome shotgun (WGS) entry which is preliminary data.</text>
</comment>
<protein>
    <submittedName>
        <fullName evidence="7">ABC transporter permease</fullName>
    </submittedName>
</protein>
<keyword evidence="3 6" id="KW-0812">Transmembrane</keyword>
<dbReference type="InterPro" id="IPR001851">
    <property type="entry name" value="ABC_transp_permease"/>
</dbReference>
<keyword evidence="8" id="KW-1185">Reference proteome</keyword>
<feature type="transmembrane region" description="Helical" evidence="6">
    <location>
        <begin position="339"/>
        <end position="358"/>
    </location>
</feature>
<dbReference type="EMBL" id="JBBGAZ010000012">
    <property type="protein sequence ID" value="MEJ5219762.1"/>
    <property type="molecule type" value="Genomic_DNA"/>
</dbReference>
<dbReference type="CDD" id="cd06579">
    <property type="entry name" value="TM_PBP1_transp_AraH_like"/>
    <property type="match status" value="1"/>
</dbReference>
<dbReference type="Proteomes" id="UP001368270">
    <property type="component" value="Unassembled WGS sequence"/>
</dbReference>
<dbReference type="Pfam" id="PF02653">
    <property type="entry name" value="BPD_transp_2"/>
    <property type="match status" value="1"/>
</dbReference>
<evidence type="ECO:0000256" key="4">
    <source>
        <dbReference type="ARBA" id="ARBA00022989"/>
    </source>
</evidence>
<dbReference type="PANTHER" id="PTHR32196">
    <property type="entry name" value="ABC TRANSPORTER PERMEASE PROTEIN YPHD-RELATED-RELATED"/>
    <property type="match status" value="1"/>
</dbReference>
<feature type="transmembrane region" description="Helical" evidence="6">
    <location>
        <begin position="425"/>
        <end position="451"/>
    </location>
</feature>
<feature type="transmembrane region" description="Helical" evidence="6">
    <location>
        <begin position="175"/>
        <end position="193"/>
    </location>
</feature>
<name>A0ABU8QK40_9RHOB</name>
<feature type="transmembrane region" description="Helical" evidence="6">
    <location>
        <begin position="256"/>
        <end position="274"/>
    </location>
</feature>
<keyword evidence="4 6" id="KW-1133">Transmembrane helix</keyword>